<dbReference type="AlphaFoldDB" id="A0A8H2W676"/>
<dbReference type="GO" id="GO:0008270">
    <property type="term" value="F:zinc ion binding"/>
    <property type="evidence" value="ECO:0007669"/>
    <property type="project" value="UniProtKB-KW"/>
</dbReference>
<dbReference type="PROSITE" id="PS00028">
    <property type="entry name" value="ZINC_FINGER_C2H2_1"/>
    <property type="match status" value="1"/>
</dbReference>
<protein>
    <recommendedName>
        <fullName evidence="3">C2H2-type domain-containing protein</fullName>
    </recommendedName>
</protein>
<dbReference type="SMART" id="SM00355">
    <property type="entry name" value="ZnF_C2H2"/>
    <property type="match status" value="2"/>
</dbReference>
<evidence type="ECO:0000313" key="4">
    <source>
        <dbReference type="EMBL" id="CAE6339934.1"/>
    </source>
</evidence>
<accession>A0A8H2W676</accession>
<dbReference type="Gene3D" id="3.30.160.60">
    <property type="entry name" value="Classic Zinc Finger"/>
    <property type="match status" value="1"/>
</dbReference>
<feature type="region of interest" description="Disordered" evidence="2">
    <location>
        <begin position="366"/>
        <end position="386"/>
    </location>
</feature>
<dbReference type="InterPro" id="IPR013087">
    <property type="entry name" value="Znf_C2H2_type"/>
</dbReference>
<evidence type="ECO:0000313" key="5">
    <source>
        <dbReference type="Proteomes" id="UP000663843"/>
    </source>
</evidence>
<dbReference type="PROSITE" id="PS50157">
    <property type="entry name" value="ZINC_FINGER_C2H2_2"/>
    <property type="match status" value="1"/>
</dbReference>
<keyword evidence="1" id="KW-0863">Zinc-finger</keyword>
<sequence>MIMSTSAFPRPLLDVTAIGNTSPYSGHHHLLDPIPGIWYPSSFAKDAGWLDSPMYYVDRGNDVLQHVFCWSLSEYKGSGLNFIWRVCWSFHSEPTLALCQRFQEHKSYPVKLNGYVFDASSPDCRAMWRETKPPTIFSPSLADVVLHPSIQLDWFGSSSLGSTISLPPQPPIPAPSDYTYHPTDNLVQGLSGLYVNPVDTSLSPEPVPSSQCSDTSSDISIDACSPEDFEAEPAQSPKAYFSEDTRGNIILNVPRTLENRDAVDSFLEQALAQLDKRVRRIKCSLCKNKKADRKWGVKPSNLQRHILAHLGIKGMFSPNECWVFRAHASIDHYCLRFGCGETFTTKDQMIKHMKKKHAALAKWWESTQKNQDGGNRGTKNENVAQGAYPSSSSAAIAVSTGEAGSWLNDQTGQTLPAQFTIPLDDKRSFF</sequence>
<organism evidence="4 5">
    <name type="scientific">Rhizoctonia solani</name>
    <dbReference type="NCBI Taxonomy" id="456999"/>
    <lineage>
        <taxon>Eukaryota</taxon>
        <taxon>Fungi</taxon>
        <taxon>Dikarya</taxon>
        <taxon>Basidiomycota</taxon>
        <taxon>Agaricomycotina</taxon>
        <taxon>Agaricomycetes</taxon>
        <taxon>Cantharellales</taxon>
        <taxon>Ceratobasidiaceae</taxon>
        <taxon>Rhizoctonia</taxon>
    </lineage>
</organism>
<evidence type="ECO:0000256" key="2">
    <source>
        <dbReference type="SAM" id="MobiDB-lite"/>
    </source>
</evidence>
<evidence type="ECO:0000256" key="1">
    <source>
        <dbReference type="PROSITE-ProRule" id="PRU00042"/>
    </source>
</evidence>
<reference evidence="4" key="1">
    <citation type="submission" date="2021-01" db="EMBL/GenBank/DDBJ databases">
        <authorList>
            <person name="Kaushik A."/>
        </authorList>
    </citation>
    <scope>NUCLEOTIDE SEQUENCE</scope>
    <source>
        <strain evidence="4">AG2-2IIIB</strain>
    </source>
</reference>
<name>A0A8H2W676_9AGAM</name>
<comment type="caution">
    <text evidence="4">The sequence shown here is derived from an EMBL/GenBank/DDBJ whole genome shotgun (WGS) entry which is preliminary data.</text>
</comment>
<gene>
    <name evidence="4" type="ORF">RDB_LOCUS1912</name>
</gene>
<evidence type="ECO:0000259" key="3">
    <source>
        <dbReference type="PROSITE" id="PS50157"/>
    </source>
</evidence>
<dbReference type="EMBL" id="CAJMWT010000220">
    <property type="protein sequence ID" value="CAE6339934.1"/>
    <property type="molecule type" value="Genomic_DNA"/>
</dbReference>
<proteinExistence type="predicted"/>
<dbReference type="Proteomes" id="UP000663843">
    <property type="component" value="Unassembled WGS sequence"/>
</dbReference>
<keyword evidence="1" id="KW-0479">Metal-binding</keyword>
<feature type="domain" description="C2H2-type" evidence="3">
    <location>
        <begin position="332"/>
        <end position="362"/>
    </location>
</feature>
<keyword evidence="1" id="KW-0862">Zinc</keyword>